<dbReference type="Gene3D" id="2.60.120.10">
    <property type="entry name" value="Jelly Rolls"/>
    <property type="match status" value="1"/>
</dbReference>
<evidence type="ECO:0000313" key="3">
    <source>
        <dbReference type="EMBL" id="NYD43010.1"/>
    </source>
</evidence>
<dbReference type="InterPro" id="IPR013096">
    <property type="entry name" value="Cupin_2"/>
</dbReference>
<protein>
    <submittedName>
        <fullName evidence="3">Mannose-6-phosphate isomerase-like protein (Cupin superfamily)</fullName>
    </submittedName>
</protein>
<evidence type="ECO:0000259" key="2">
    <source>
        <dbReference type="Pfam" id="PF07883"/>
    </source>
</evidence>
<keyword evidence="4" id="KW-1185">Reference proteome</keyword>
<dbReference type="AlphaFoldDB" id="A0A7Y9E8S6"/>
<dbReference type="PANTHER" id="PTHR35848">
    <property type="entry name" value="OXALATE-BINDING PROTEIN"/>
    <property type="match status" value="1"/>
</dbReference>
<dbReference type="SUPFAM" id="SSF51182">
    <property type="entry name" value="RmlC-like cupins"/>
    <property type="match status" value="1"/>
</dbReference>
<feature type="domain" description="Cupin type-2" evidence="2">
    <location>
        <begin position="15"/>
        <end position="78"/>
    </location>
</feature>
<evidence type="ECO:0000256" key="1">
    <source>
        <dbReference type="ARBA" id="ARBA00022723"/>
    </source>
</evidence>
<dbReference type="GO" id="GO:0016853">
    <property type="term" value="F:isomerase activity"/>
    <property type="evidence" value="ECO:0007669"/>
    <property type="project" value="UniProtKB-KW"/>
</dbReference>
<dbReference type="RefSeq" id="WP_179664576.1">
    <property type="nucleotide sequence ID" value="NZ_JACCBG010000001.1"/>
</dbReference>
<accession>A0A7Y9E8S6</accession>
<reference evidence="3 4" key="1">
    <citation type="submission" date="2020-07" db="EMBL/GenBank/DDBJ databases">
        <title>Sequencing the genomes of 1000 actinobacteria strains.</title>
        <authorList>
            <person name="Klenk H.-P."/>
        </authorList>
    </citation>
    <scope>NUCLEOTIDE SEQUENCE [LARGE SCALE GENOMIC DNA]</scope>
    <source>
        <strain evidence="3 4">DSM 21350</strain>
    </source>
</reference>
<evidence type="ECO:0000313" key="4">
    <source>
        <dbReference type="Proteomes" id="UP000535511"/>
    </source>
</evidence>
<dbReference type="EMBL" id="JACCBG010000001">
    <property type="protein sequence ID" value="NYD43010.1"/>
    <property type="molecule type" value="Genomic_DNA"/>
</dbReference>
<name>A0A7Y9E8S6_9ACTN</name>
<dbReference type="InterPro" id="IPR014710">
    <property type="entry name" value="RmlC-like_jellyroll"/>
</dbReference>
<keyword evidence="3" id="KW-0413">Isomerase</keyword>
<keyword evidence="1" id="KW-0479">Metal-binding</keyword>
<comment type="caution">
    <text evidence="3">The sequence shown here is derived from an EMBL/GenBank/DDBJ whole genome shotgun (WGS) entry which is preliminary data.</text>
</comment>
<dbReference type="InterPro" id="IPR051610">
    <property type="entry name" value="GPI/OXD"/>
</dbReference>
<sequence>MSDFVIREWRLRPYPGDQAPLHVHHRGDEGFIVLDGRIEVQDGATRHRLERGQLHVVRAGSAHTFATVGDEGARVLCVMTPEIDRLVQRLHEPDVADLAAVWAEHHSALV</sequence>
<dbReference type="Proteomes" id="UP000535511">
    <property type="component" value="Unassembled WGS sequence"/>
</dbReference>
<dbReference type="GO" id="GO:0046872">
    <property type="term" value="F:metal ion binding"/>
    <property type="evidence" value="ECO:0007669"/>
    <property type="project" value="UniProtKB-KW"/>
</dbReference>
<organism evidence="3 4">
    <name type="scientific">Nocardioides panaciterrulae</name>
    <dbReference type="NCBI Taxonomy" id="661492"/>
    <lineage>
        <taxon>Bacteria</taxon>
        <taxon>Bacillati</taxon>
        <taxon>Actinomycetota</taxon>
        <taxon>Actinomycetes</taxon>
        <taxon>Propionibacteriales</taxon>
        <taxon>Nocardioidaceae</taxon>
        <taxon>Nocardioides</taxon>
    </lineage>
</organism>
<dbReference type="Pfam" id="PF07883">
    <property type="entry name" value="Cupin_2"/>
    <property type="match status" value="1"/>
</dbReference>
<dbReference type="InterPro" id="IPR011051">
    <property type="entry name" value="RmlC_Cupin_sf"/>
</dbReference>
<gene>
    <name evidence="3" type="ORF">BJZ21_003093</name>
</gene>
<proteinExistence type="predicted"/>